<dbReference type="PANTHER" id="PTHR43323:SF2">
    <property type="entry name" value="HYDROXYMETHYLGLUTARYL-COA SYNTHASE"/>
    <property type="match status" value="1"/>
</dbReference>
<evidence type="ECO:0000256" key="3">
    <source>
        <dbReference type="PIRSR" id="PIRSR610122-1"/>
    </source>
</evidence>
<dbReference type="GO" id="GO:0010142">
    <property type="term" value="P:farnesyl diphosphate biosynthetic process, mevalonate pathway"/>
    <property type="evidence" value="ECO:0007669"/>
    <property type="project" value="InterPro"/>
</dbReference>
<keyword evidence="2 5" id="KW-0808">Transferase</keyword>
<dbReference type="STRING" id="1316194.A0A1Q5SYZ0"/>
<dbReference type="GO" id="GO:0006084">
    <property type="term" value="P:acetyl-CoA metabolic process"/>
    <property type="evidence" value="ECO:0007669"/>
    <property type="project" value="InterPro"/>
</dbReference>
<evidence type="ECO:0000313" key="8">
    <source>
        <dbReference type="EMBL" id="OKO93241.1"/>
    </source>
</evidence>
<dbReference type="AlphaFoldDB" id="A0A1Q5SYZ0"/>
<comment type="catalytic activity">
    <reaction evidence="5">
        <text>acetoacetyl-CoA + acetyl-CoA + H2O = (3S)-3-hydroxy-3-methylglutaryl-CoA + CoA + H(+)</text>
        <dbReference type="Rhea" id="RHEA:10188"/>
        <dbReference type="ChEBI" id="CHEBI:15377"/>
        <dbReference type="ChEBI" id="CHEBI:15378"/>
        <dbReference type="ChEBI" id="CHEBI:43074"/>
        <dbReference type="ChEBI" id="CHEBI:57286"/>
        <dbReference type="ChEBI" id="CHEBI:57287"/>
        <dbReference type="ChEBI" id="CHEBI:57288"/>
        <dbReference type="EC" id="2.3.3.10"/>
    </reaction>
</comment>
<evidence type="ECO:0000259" key="7">
    <source>
        <dbReference type="Pfam" id="PF08540"/>
    </source>
</evidence>
<feature type="binding site" evidence="4">
    <location>
        <position position="270"/>
    </location>
    <ligand>
        <name>CoA</name>
        <dbReference type="ChEBI" id="CHEBI:57287"/>
    </ligand>
</feature>
<dbReference type="InterPro" id="IPR010122">
    <property type="entry name" value="HMG_CoA_synthase_euk"/>
</dbReference>
<feature type="binding site" evidence="4">
    <location>
        <position position="210"/>
    </location>
    <ligand>
        <name>CoA</name>
        <dbReference type="ChEBI" id="CHEBI:57287"/>
    </ligand>
</feature>
<evidence type="ECO:0000256" key="1">
    <source>
        <dbReference type="ARBA" id="ARBA00007061"/>
    </source>
</evidence>
<dbReference type="InterPro" id="IPR016039">
    <property type="entry name" value="Thiolase-like"/>
</dbReference>
<dbReference type="Pfam" id="PF08540">
    <property type="entry name" value="HMG_CoA_synt_C"/>
    <property type="match status" value="1"/>
</dbReference>
<organism evidence="8 9">
    <name type="scientific">Penicillium subrubescens</name>
    <dbReference type="NCBI Taxonomy" id="1316194"/>
    <lineage>
        <taxon>Eukaryota</taxon>
        <taxon>Fungi</taxon>
        <taxon>Dikarya</taxon>
        <taxon>Ascomycota</taxon>
        <taxon>Pezizomycotina</taxon>
        <taxon>Eurotiomycetes</taxon>
        <taxon>Eurotiomycetidae</taxon>
        <taxon>Eurotiales</taxon>
        <taxon>Aspergillaceae</taxon>
        <taxon>Penicillium</taxon>
    </lineage>
</organism>
<dbReference type="InterPro" id="IPR013746">
    <property type="entry name" value="HMG_CoA_synt_C_dom"/>
</dbReference>
<dbReference type="FunFam" id="3.40.47.10:FF:000008">
    <property type="entry name" value="3-hydroxy-3-methylglutaryl coenzyme A synthase"/>
    <property type="match status" value="1"/>
</dbReference>
<dbReference type="EMBL" id="MNBE01000725">
    <property type="protein sequence ID" value="OKO93241.1"/>
    <property type="molecule type" value="Genomic_DNA"/>
</dbReference>
<feature type="active site" description="Proton donor/acceptor" evidence="3">
    <location>
        <position position="265"/>
    </location>
</feature>
<dbReference type="GO" id="GO:0006696">
    <property type="term" value="P:ergosterol biosynthetic process"/>
    <property type="evidence" value="ECO:0007669"/>
    <property type="project" value="TreeGrafter"/>
</dbReference>
<feature type="active site" description="Acyl-thioester intermediate" evidence="3">
    <location>
        <position position="119"/>
    </location>
</feature>
<evidence type="ECO:0000313" key="9">
    <source>
        <dbReference type="Proteomes" id="UP000186955"/>
    </source>
</evidence>
<feature type="active site" description="Proton donor/acceptor" evidence="3">
    <location>
        <position position="87"/>
    </location>
</feature>
<dbReference type="CDD" id="cd00827">
    <property type="entry name" value="init_cond_enzymes"/>
    <property type="match status" value="1"/>
</dbReference>
<dbReference type="Gene3D" id="3.40.47.10">
    <property type="match status" value="1"/>
</dbReference>
<dbReference type="NCBIfam" id="TIGR01833">
    <property type="entry name" value="HMG-CoA-S_euk"/>
    <property type="match status" value="1"/>
</dbReference>
<evidence type="ECO:0000256" key="2">
    <source>
        <dbReference type="ARBA" id="ARBA00022679"/>
    </source>
</evidence>
<comment type="caution">
    <text evidence="8">The sequence shown here is derived from an EMBL/GenBank/DDBJ whole genome shotgun (WGS) entry which is preliminary data.</text>
</comment>
<name>A0A1Q5SYZ0_9EURO</name>
<reference evidence="8 9" key="1">
    <citation type="submission" date="2016-10" db="EMBL/GenBank/DDBJ databases">
        <title>Genome sequence of the ascomycete fungus Penicillium subrubescens.</title>
        <authorList>
            <person name="De Vries R.P."/>
            <person name="Peng M."/>
            <person name="Dilokpimol A."/>
            <person name="Hilden K."/>
            <person name="Makela M.R."/>
            <person name="Grigoriev I."/>
            <person name="Riley R."/>
            <person name="Granchi Z."/>
        </authorList>
    </citation>
    <scope>NUCLEOTIDE SEQUENCE [LARGE SCALE GENOMIC DNA]</scope>
    <source>
        <strain evidence="8 9">CBS 132785</strain>
    </source>
</reference>
<proteinExistence type="inferred from homology"/>
<feature type="binding site" evidence="4">
    <location>
        <position position="274"/>
    </location>
    <ligand>
        <name>CoA</name>
        <dbReference type="ChEBI" id="CHEBI:57287"/>
    </ligand>
</feature>
<keyword evidence="9" id="KW-1185">Reference proteome</keyword>
<dbReference type="SUPFAM" id="SSF53901">
    <property type="entry name" value="Thiolase-like"/>
    <property type="match status" value="2"/>
</dbReference>
<sequence>MAPQNVGIKAIELYFPSRYVAQSDLENFLGASTGKYTIGLGQTNMSFCDDREATPDIYSLALTTVSSLLRKYNIPPSSIGHLEVGTESMLDKAKSCKSVLMQLFGSNTDIEGADTYNACYGGTSALLNAVNWIESSAWDGRNAIVVASDIALYKTVSARPTGGAGCVAMLIGPDAPLVLEPLRASYMQHTYDFYKPDFKSEYPIVDGHYSSRCYLQALDGCYRRYREKQVARKANGMMNGVANGHSEKAGPSSVPLDEFDYFVFHAPNCKLVSKSYARLLYNDYIANPHNKSFNPDVVPSLILEQSYEDSLSDKALEKLFIKLSKERFSKRVQQSLTAPTMCGNMYTAGVYSGLISLLSNVPSSQLLGRRVGVYSFGSGLASTLFSLRVVDDVSDIVSKVDLHARLAARERVSPKFYDEMCELREKAYQQKSYTPVGSVDALAPGTYYLVEVDEMFRRTYAVKEDSGADGMAQLTRLMQCCNWCVRWSTSSDMSLETSVIKLVGELAMRLVVWY</sequence>
<gene>
    <name evidence="8" type="ORF">PENSUB_12304</name>
</gene>
<dbReference type="Pfam" id="PF01154">
    <property type="entry name" value="HMG_CoA_synt_N"/>
    <property type="match status" value="1"/>
</dbReference>
<dbReference type="GO" id="GO:0004421">
    <property type="term" value="F:hydroxymethylglutaryl-CoA synthase activity"/>
    <property type="evidence" value="ECO:0007669"/>
    <property type="project" value="UniProtKB-EC"/>
</dbReference>
<comment type="similarity">
    <text evidence="1 5">Belongs to the thiolase-like superfamily. HMG-CoA synthase family.</text>
</comment>
<dbReference type="InterPro" id="IPR013528">
    <property type="entry name" value="HMG_CoA_synth_N"/>
</dbReference>
<dbReference type="Proteomes" id="UP000186955">
    <property type="component" value="Unassembled WGS sequence"/>
</dbReference>
<feature type="domain" description="Hydroxymethylglutaryl-coenzyme A synthase N-terminal" evidence="6">
    <location>
        <begin position="3"/>
        <end position="176"/>
    </location>
</feature>
<accession>A0A1Q5SYZ0</accession>
<comment type="function">
    <text evidence="5">Catalyzes the condensation of acetyl-CoA with acetoacetyl-CoA to form HMG-CoA.</text>
</comment>
<feature type="domain" description="Hydroxymethylglutaryl-coenzyme A synthase C-terminal" evidence="7">
    <location>
        <begin position="178"/>
        <end position="463"/>
    </location>
</feature>
<evidence type="ECO:0000259" key="6">
    <source>
        <dbReference type="Pfam" id="PF01154"/>
    </source>
</evidence>
<dbReference type="EC" id="2.3.3.10" evidence="5"/>
<dbReference type="PANTHER" id="PTHR43323">
    <property type="entry name" value="3-HYDROXY-3-METHYLGLUTARYL COENZYME A SYNTHASE"/>
    <property type="match status" value="1"/>
</dbReference>
<evidence type="ECO:0000256" key="5">
    <source>
        <dbReference type="RuleBase" id="RU364071"/>
    </source>
</evidence>
<evidence type="ECO:0000256" key="4">
    <source>
        <dbReference type="PIRSR" id="PIRSR610122-2"/>
    </source>
</evidence>
<protein>
    <recommendedName>
        <fullName evidence="5">Hydroxymethylglutaryl-CoA synthase</fullName>
        <shortName evidence="5">HMG-CoA synthase</shortName>
        <ecNumber evidence="5">2.3.3.10</ecNumber>
    </recommendedName>
    <alternativeName>
        <fullName evidence="5">3-hydroxy-3-methylglutaryl coenzyme A synthase</fullName>
    </alternativeName>
</protein>